<dbReference type="InterPro" id="IPR013216">
    <property type="entry name" value="Methyltransf_11"/>
</dbReference>
<comment type="caution">
    <text evidence="2">The sequence shown here is derived from an EMBL/GenBank/DDBJ whole genome shotgun (WGS) entry which is preliminary data.</text>
</comment>
<organism evidence="2 3">
    <name type="scientific">Fusobacterium vincentii 4_1_13</name>
    <dbReference type="NCBI Taxonomy" id="469606"/>
    <lineage>
        <taxon>Bacteria</taxon>
        <taxon>Fusobacteriati</taxon>
        <taxon>Fusobacteriota</taxon>
        <taxon>Fusobacteriia</taxon>
        <taxon>Fusobacteriales</taxon>
        <taxon>Fusobacteriaceae</taxon>
        <taxon>Fusobacterium</taxon>
    </lineage>
</organism>
<dbReference type="GO" id="GO:0008757">
    <property type="term" value="F:S-adenosylmethionine-dependent methyltransferase activity"/>
    <property type="evidence" value="ECO:0007669"/>
    <property type="project" value="InterPro"/>
</dbReference>
<dbReference type="Pfam" id="PF08241">
    <property type="entry name" value="Methyltransf_11"/>
    <property type="match status" value="1"/>
</dbReference>
<dbReference type="AlphaFoldDB" id="A0A0M1VUB5"/>
<dbReference type="eggNOG" id="COG2226">
    <property type="taxonomic scope" value="Bacteria"/>
</dbReference>
<name>A0A0M1VUB5_FUSVC</name>
<accession>A0A0M1VUB5</accession>
<proteinExistence type="predicted"/>
<dbReference type="Gene3D" id="3.40.50.150">
    <property type="entry name" value="Vaccinia Virus protein VP39"/>
    <property type="match status" value="1"/>
</dbReference>
<dbReference type="HOGENOM" id="CLU_1303624_0_0_0"/>
<dbReference type="EMBL" id="ACDE02000019">
    <property type="protein sequence ID" value="EEO40218.1"/>
    <property type="molecule type" value="Genomic_DNA"/>
</dbReference>
<dbReference type="InterPro" id="IPR029063">
    <property type="entry name" value="SAM-dependent_MTases_sf"/>
</dbReference>
<reference evidence="2 3" key="1">
    <citation type="submission" date="2011-10" db="EMBL/GenBank/DDBJ databases">
        <title>The Genome Sequence of Fusobacterium sp. 4_1_13.</title>
        <authorList>
            <consortium name="The Broad Institute Genome Sequencing Platform"/>
            <person name="Earl A."/>
            <person name="Ward D."/>
            <person name="Feldgarden M."/>
            <person name="Gevers D."/>
            <person name="Strauss J."/>
            <person name="Ambrose C."/>
            <person name="Allen-Vercoe E."/>
            <person name="Young S.K."/>
            <person name="Zeng Q."/>
            <person name="Gargeya S."/>
            <person name="Fitzgerald M."/>
            <person name="Haas B."/>
            <person name="Abouelleil A."/>
            <person name="Alvarado L."/>
            <person name="Arachchi H.M."/>
            <person name="Berlin A."/>
            <person name="Brown A."/>
            <person name="Chapman S.B."/>
            <person name="Chen Z."/>
            <person name="Dunbar C."/>
            <person name="Freedman E."/>
            <person name="Gearin G."/>
            <person name="Goldberg J."/>
            <person name="Griggs A."/>
            <person name="Gujja S."/>
            <person name="Heiman D."/>
            <person name="Howarth C."/>
            <person name="Larson L."/>
            <person name="Lui A."/>
            <person name="MacDonald P.J."/>
            <person name="Montmayeur A."/>
            <person name="Murphy C."/>
            <person name="Neiman D."/>
            <person name="Pearson M."/>
            <person name="Priest M."/>
            <person name="Roberts A."/>
            <person name="Saif S."/>
            <person name="Shea T."/>
            <person name="Shenoy N."/>
            <person name="Sisk P."/>
            <person name="Stolte C."/>
            <person name="Sykes S."/>
            <person name="Wortman J."/>
            <person name="Nusbaum C."/>
            <person name="Birren B."/>
        </authorList>
    </citation>
    <scope>NUCLEOTIDE SEQUENCE [LARGE SCALE GENOMIC DNA]</scope>
    <source>
        <strain evidence="2 3">4_1_13</strain>
    </source>
</reference>
<evidence type="ECO:0000313" key="2">
    <source>
        <dbReference type="EMBL" id="EEO40218.1"/>
    </source>
</evidence>
<evidence type="ECO:0000259" key="1">
    <source>
        <dbReference type="Pfam" id="PF08241"/>
    </source>
</evidence>
<evidence type="ECO:0000313" key="3">
    <source>
        <dbReference type="Proteomes" id="UP000004925"/>
    </source>
</evidence>
<dbReference type="RefSeq" id="WP_005913891.1">
    <property type="nucleotide sequence ID" value="NZ_KQ235737.1"/>
</dbReference>
<gene>
    <name evidence="2" type="ORF">FSCG_00931</name>
</gene>
<sequence>MKEFTINNYLEDIRKKVPAYDLMLEIIFNSILKIETDISQIKNILSIGGQSFEVKNLSKIYNNSKITIIEPSEIMLNIIKNECKNLKNLEYIYDKFENYKDNKNFQLCLCLLVLQFIEEPQRFLEKIYNSLDSNGLLIISIFSNKQLTYWKEFALSRGAKKEQVEKTFNNQSEVMNILSPEYVEGLLKESGFSKIERICEVLSTDMWVVRK</sequence>
<dbReference type="SUPFAM" id="SSF53335">
    <property type="entry name" value="S-adenosyl-L-methionine-dependent methyltransferases"/>
    <property type="match status" value="1"/>
</dbReference>
<dbReference type="PANTHER" id="PTHR43861">
    <property type="entry name" value="TRANS-ACONITATE 2-METHYLTRANSFERASE-RELATED"/>
    <property type="match status" value="1"/>
</dbReference>
<dbReference type="PANTHER" id="PTHR43861:SF6">
    <property type="entry name" value="METHYLTRANSFERASE TYPE 11"/>
    <property type="match status" value="1"/>
</dbReference>
<dbReference type="GeneID" id="79800015"/>
<feature type="domain" description="Methyltransferase type 11" evidence="1">
    <location>
        <begin position="49"/>
        <end position="139"/>
    </location>
</feature>
<protein>
    <recommendedName>
        <fullName evidence="1">Methyltransferase type 11 domain-containing protein</fullName>
    </recommendedName>
</protein>
<dbReference type="Proteomes" id="UP000004925">
    <property type="component" value="Unassembled WGS sequence"/>
</dbReference>